<gene>
    <name evidence="2" type="ORF">OKA05_16930</name>
</gene>
<dbReference type="InterPro" id="IPR011111">
    <property type="entry name" value="Plasmid_RepB"/>
</dbReference>
<organism evidence="2 3">
    <name type="scientific">Luteolibacter arcticus</name>
    <dbReference type="NCBI Taxonomy" id="1581411"/>
    <lineage>
        <taxon>Bacteria</taxon>
        <taxon>Pseudomonadati</taxon>
        <taxon>Verrucomicrobiota</taxon>
        <taxon>Verrucomicrobiia</taxon>
        <taxon>Verrucomicrobiales</taxon>
        <taxon>Verrucomicrobiaceae</taxon>
        <taxon>Luteolibacter</taxon>
    </lineage>
</organism>
<dbReference type="PANTHER" id="PTHR33375:SF1">
    <property type="entry name" value="CHROMOSOME-PARTITIONING PROTEIN PARB-RELATED"/>
    <property type="match status" value="1"/>
</dbReference>
<sequence>MSDTKKIEAKVAFGMSRLMLPLDRILPIRQVDTTGKKFARYRSIVRSIPETGIIEPLVVYPQKAAKGSYILLDGHYRLAACRELGIAEVECIVASDDESYTYNAKVNRLAPIQEQRMILKAIKSGVPVERIAAALNRNEGDIRASLKITDGLCQEVVNLLKDKQLAPGTLKLLKRVVASRQIEIAELLTAANNYTKPYAEALVLGTPKEKLVDKSAPKPRKIKPQELHRMEVEMESLQKEYKVCEQTFAGNMLQLTLFRGFLKKLLANPKVERFLKNRHAGLHQELSEIAASETIC</sequence>
<dbReference type="Gene3D" id="3.90.1530.30">
    <property type="match status" value="1"/>
</dbReference>
<proteinExistence type="predicted"/>
<name>A0ABT3GL72_9BACT</name>
<comment type="caution">
    <text evidence="2">The sequence shown here is derived from an EMBL/GenBank/DDBJ whole genome shotgun (WGS) entry which is preliminary data.</text>
</comment>
<protein>
    <submittedName>
        <fullName evidence="2">ParB N-terminal domain-containing protein</fullName>
    </submittedName>
</protein>
<evidence type="ECO:0000259" key="1">
    <source>
        <dbReference type="SMART" id="SM00470"/>
    </source>
</evidence>
<feature type="domain" description="ParB-like N-terminal" evidence="1">
    <location>
        <begin position="18"/>
        <end position="112"/>
    </location>
</feature>
<dbReference type="PANTHER" id="PTHR33375">
    <property type="entry name" value="CHROMOSOME-PARTITIONING PROTEIN PARB-RELATED"/>
    <property type="match status" value="1"/>
</dbReference>
<dbReference type="InterPro" id="IPR003115">
    <property type="entry name" value="ParB_N"/>
</dbReference>
<dbReference type="SMART" id="SM00470">
    <property type="entry name" value="ParB"/>
    <property type="match status" value="1"/>
</dbReference>
<keyword evidence="3" id="KW-1185">Reference proteome</keyword>
<reference evidence="2 3" key="1">
    <citation type="submission" date="2022-10" db="EMBL/GenBank/DDBJ databases">
        <title>Luteolibacter arcticus strain CCTCC AB 2014275, whole genome shotgun sequencing project.</title>
        <authorList>
            <person name="Zhao G."/>
            <person name="Shen L."/>
        </authorList>
    </citation>
    <scope>NUCLEOTIDE SEQUENCE [LARGE SCALE GENOMIC DNA]</scope>
    <source>
        <strain evidence="2 3">CCTCC AB 2014275</strain>
    </source>
</reference>
<dbReference type="Pfam" id="PF07506">
    <property type="entry name" value="RepB"/>
    <property type="match status" value="1"/>
</dbReference>
<dbReference type="Gene3D" id="1.10.10.2830">
    <property type="match status" value="1"/>
</dbReference>
<dbReference type="InterPro" id="IPR036086">
    <property type="entry name" value="ParB/Sulfiredoxin_sf"/>
</dbReference>
<evidence type="ECO:0000313" key="2">
    <source>
        <dbReference type="EMBL" id="MCW1924253.1"/>
    </source>
</evidence>
<accession>A0ABT3GL72</accession>
<dbReference type="SUPFAM" id="SSF110849">
    <property type="entry name" value="ParB/Sulfiredoxin"/>
    <property type="match status" value="1"/>
</dbReference>
<dbReference type="SUPFAM" id="SSF109709">
    <property type="entry name" value="KorB DNA-binding domain-like"/>
    <property type="match status" value="1"/>
</dbReference>
<dbReference type="EMBL" id="JAPDDT010000007">
    <property type="protein sequence ID" value="MCW1924253.1"/>
    <property type="molecule type" value="Genomic_DNA"/>
</dbReference>
<dbReference type="RefSeq" id="WP_264488361.1">
    <property type="nucleotide sequence ID" value="NZ_JAPDDT010000007.1"/>
</dbReference>
<dbReference type="Proteomes" id="UP001320876">
    <property type="component" value="Unassembled WGS sequence"/>
</dbReference>
<evidence type="ECO:0000313" key="3">
    <source>
        <dbReference type="Proteomes" id="UP001320876"/>
    </source>
</evidence>
<dbReference type="Pfam" id="PF02195">
    <property type="entry name" value="ParB_N"/>
    <property type="match status" value="1"/>
</dbReference>
<dbReference type="InterPro" id="IPR050336">
    <property type="entry name" value="Chromosome_partition/occlusion"/>
</dbReference>